<dbReference type="KEGG" id="pgs:CPT03_10665"/>
<gene>
    <name evidence="1" type="ORF">CPT03_10665</name>
</gene>
<name>A0A2D1U5N4_9SPHI</name>
<sequence>MEEVNFDLIFRFGCEKWLNKLRNKGSIRLNTVKFFQDLKINKQGDRNEGISSIQTILFDTLNLKNGDLAIELENVSGKLKKRDIKGNLYCVYGARQEDLWSFYEKKIEKLVSESAIEFSTHFLCIHNAKQFNQRIQNELIRRGYEFDFNIVRYNDYTKDHRKLDIFDKSDEFSDQKELRYWLKTEGTSHIDVEIGCIKDISYKVFTLDELKTIQLGYTESDFKKML</sequence>
<accession>A0A2D1U5N4</accession>
<dbReference type="Proteomes" id="UP000223749">
    <property type="component" value="Chromosome"/>
</dbReference>
<reference evidence="1 2" key="1">
    <citation type="submission" date="2017-10" db="EMBL/GenBank/DDBJ databases">
        <title>Whole genome of Pedobacter ginsengisoli T01R-27 isolated from tomato rhizosphere.</title>
        <authorList>
            <person name="Weon H.-Y."/>
            <person name="Lee S.A."/>
            <person name="Sang M.K."/>
            <person name="Song J."/>
        </authorList>
    </citation>
    <scope>NUCLEOTIDE SEQUENCE [LARGE SCALE GENOMIC DNA]</scope>
    <source>
        <strain evidence="1 2">T01R-27</strain>
    </source>
</reference>
<dbReference type="OrthoDB" id="1349797at2"/>
<proteinExistence type="predicted"/>
<organism evidence="1 2">
    <name type="scientific">Pedobacter ginsengisoli</name>
    <dbReference type="NCBI Taxonomy" id="363852"/>
    <lineage>
        <taxon>Bacteria</taxon>
        <taxon>Pseudomonadati</taxon>
        <taxon>Bacteroidota</taxon>
        <taxon>Sphingobacteriia</taxon>
        <taxon>Sphingobacteriales</taxon>
        <taxon>Sphingobacteriaceae</taxon>
        <taxon>Pedobacter</taxon>
    </lineage>
</organism>
<evidence type="ECO:0000313" key="1">
    <source>
        <dbReference type="EMBL" id="ATP56907.1"/>
    </source>
</evidence>
<keyword evidence="2" id="KW-1185">Reference proteome</keyword>
<dbReference type="RefSeq" id="WP_099438840.1">
    <property type="nucleotide sequence ID" value="NZ_CP024091.1"/>
</dbReference>
<dbReference type="EMBL" id="CP024091">
    <property type="protein sequence ID" value="ATP56907.1"/>
    <property type="molecule type" value="Genomic_DNA"/>
</dbReference>
<dbReference type="AlphaFoldDB" id="A0A2D1U5N4"/>
<evidence type="ECO:0000313" key="2">
    <source>
        <dbReference type="Proteomes" id="UP000223749"/>
    </source>
</evidence>
<protein>
    <submittedName>
        <fullName evidence="1">Uncharacterized protein</fullName>
    </submittedName>
</protein>